<accession>A0A8H5GIK5</accession>
<dbReference type="PANTHER" id="PTHR31308">
    <property type="match status" value="1"/>
</dbReference>
<evidence type="ECO:0000256" key="3">
    <source>
        <dbReference type="ARBA" id="ARBA00023295"/>
    </source>
</evidence>
<dbReference type="AlphaFoldDB" id="A0A8H5GIK5"/>
<comment type="similarity">
    <text evidence="1 4">Belongs to the glycosyl hydrolase 5 (cellulase A) family.</text>
</comment>
<dbReference type="Pfam" id="PF00150">
    <property type="entry name" value="Cellulase"/>
    <property type="match status" value="1"/>
</dbReference>
<evidence type="ECO:0000256" key="1">
    <source>
        <dbReference type="ARBA" id="ARBA00005641"/>
    </source>
</evidence>
<dbReference type="EMBL" id="JAACJN010000165">
    <property type="protein sequence ID" value="KAF5365538.1"/>
    <property type="molecule type" value="Genomic_DNA"/>
</dbReference>
<protein>
    <recommendedName>
        <fullName evidence="6">Glycoside hydrolase family 5 domain-containing protein</fullName>
    </recommendedName>
</protein>
<dbReference type="GO" id="GO:1904462">
    <property type="term" value="P:ergosteryl 3-beta-D-glucoside catabolic process"/>
    <property type="evidence" value="ECO:0007669"/>
    <property type="project" value="TreeGrafter"/>
</dbReference>
<reference evidence="7 8" key="1">
    <citation type="journal article" date="2020" name="ISME J.">
        <title>Uncovering the hidden diversity of litter-decomposition mechanisms in mushroom-forming fungi.</title>
        <authorList>
            <person name="Floudas D."/>
            <person name="Bentzer J."/>
            <person name="Ahren D."/>
            <person name="Johansson T."/>
            <person name="Persson P."/>
            <person name="Tunlid A."/>
        </authorList>
    </citation>
    <scope>NUCLEOTIDE SEQUENCE [LARGE SCALE GENOMIC DNA]</scope>
    <source>
        <strain evidence="7 8">CBS 406.79</strain>
    </source>
</reference>
<dbReference type="InterPro" id="IPR017853">
    <property type="entry name" value="GH"/>
</dbReference>
<evidence type="ECO:0000256" key="4">
    <source>
        <dbReference type="RuleBase" id="RU361153"/>
    </source>
</evidence>
<gene>
    <name evidence="7" type="ORF">D9757_010919</name>
</gene>
<dbReference type="InterPro" id="IPR052066">
    <property type="entry name" value="Glycosphingolipid_Hydrolases"/>
</dbReference>
<organism evidence="7 8">
    <name type="scientific">Collybiopsis confluens</name>
    <dbReference type="NCBI Taxonomy" id="2823264"/>
    <lineage>
        <taxon>Eukaryota</taxon>
        <taxon>Fungi</taxon>
        <taxon>Dikarya</taxon>
        <taxon>Basidiomycota</taxon>
        <taxon>Agaricomycotina</taxon>
        <taxon>Agaricomycetes</taxon>
        <taxon>Agaricomycetidae</taxon>
        <taxon>Agaricales</taxon>
        <taxon>Marasmiineae</taxon>
        <taxon>Omphalotaceae</taxon>
        <taxon>Collybiopsis</taxon>
    </lineage>
</organism>
<comment type="caution">
    <text evidence="7">The sequence shown here is derived from an EMBL/GenBank/DDBJ whole genome shotgun (WGS) entry which is preliminary data.</text>
</comment>
<sequence>MPAVPSTSPITGNPTDPYFIHTLDGNFVDNTGRTVLLRGVNLSGSSKAPVDQPSHILDDFWEAAENGGKSYIGRPLNLDDGSADLHLARLRGWGFNMLRFPVTWEALEHEGPGKYDYEFMDYTVRVLRKCKEYGFKVFMDPHQDVWSRFSGGSGAPFWTLAACGINPRNITSTQAAIVHSEFPLLPTLIQDLYQPWSGPQTTVVFSPKPSSPSSSLEETLLQTMGQLADRIRDAGDLMDECVIGWDSINEPAEGLCGWYDLNTNPTKQGSTLKKGSAPTPAQSFRLGMGVAQTVDNWTFGSFGPSRSGTVTIDPKGNKLWAHPSVEDSATGIHPKWGGKEIQSGNSGRVSGHSTVFGM</sequence>
<feature type="domain" description="Glycoside hydrolase family 5" evidence="6">
    <location>
        <begin position="88"/>
        <end position="146"/>
    </location>
</feature>
<evidence type="ECO:0000313" key="7">
    <source>
        <dbReference type="EMBL" id="KAF5365538.1"/>
    </source>
</evidence>
<evidence type="ECO:0000259" key="6">
    <source>
        <dbReference type="Pfam" id="PF00150"/>
    </source>
</evidence>
<feature type="region of interest" description="Disordered" evidence="5">
    <location>
        <begin position="330"/>
        <end position="358"/>
    </location>
</feature>
<dbReference type="InterPro" id="IPR001547">
    <property type="entry name" value="Glyco_hydro_5"/>
</dbReference>
<dbReference type="PANTHER" id="PTHR31308:SF6">
    <property type="entry name" value="GLYCOSIDE HYDROLASE FAMILY 5 C-TERMINAL DOMAIN-CONTAINING PROTEIN"/>
    <property type="match status" value="1"/>
</dbReference>
<dbReference type="Proteomes" id="UP000518752">
    <property type="component" value="Unassembled WGS sequence"/>
</dbReference>
<dbReference type="GO" id="GO:0000272">
    <property type="term" value="P:polysaccharide catabolic process"/>
    <property type="evidence" value="ECO:0007669"/>
    <property type="project" value="InterPro"/>
</dbReference>
<feature type="compositionally biased region" description="Polar residues" evidence="5">
    <location>
        <begin position="342"/>
        <end position="358"/>
    </location>
</feature>
<proteinExistence type="inferred from homology"/>
<keyword evidence="3 4" id="KW-0326">Glycosidase</keyword>
<keyword evidence="2 4" id="KW-0378">Hydrolase</keyword>
<evidence type="ECO:0000313" key="8">
    <source>
        <dbReference type="Proteomes" id="UP000518752"/>
    </source>
</evidence>
<dbReference type="GO" id="GO:0050295">
    <property type="term" value="F:steryl-beta-glucosidase activity"/>
    <property type="evidence" value="ECO:0007669"/>
    <property type="project" value="TreeGrafter"/>
</dbReference>
<dbReference type="OrthoDB" id="9971853at2759"/>
<name>A0A8H5GIK5_9AGAR</name>
<keyword evidence="8" id="KW-1185">Reference proteome</keyword>
<dbReference type="Gene3D" id="3.20.20.80">
    <property type="entry name" value="Glycosidases"/>
    <property type="match status" value="1"/>
</dbReference>
<evidence type="ECO:0000256" key="5">
    <source>
        <dbReference type="SAM" id="MobiDB-lite"/>
    </source>
</evidence>
<evidence type="ECO:0000256" key="2">
    <source>
        <dbReference type="ARBA" id="ARBA00022801"/>
    </source>
</evidence>
<dbReference type="SUPFAM" id="SSF51445">
    <property type="entry name" value="(Trans)glycosidases"/>
    <property type="match status" value="1"/>
</dbReference>